<evidence type="ECO:0000313" key="3">
    <source>
        <dbReference type="EMBL" id="WWD10344.1"/>
    </source>
</evidence>
<gene>
    <name evidence="3" type="ORF">V865_008479</name>
</gene>
<protein>
    <recommendedName>
        <fullName evidence="2">Protein CPL1-like domain-containing protein</fullName>
    </recommendedName>
</protein>
<evidence type="ECO:0000256" key="1">
    <source>
        <dbReference type="SAM" id="SignalP"/>
    </source>
</evidence>
<feature type="signal peptide" evidence="1">
    <location>
        <begin position="1"/>
        <end position="17"/>
    </location>
</feature>
<feature type="chain" id="PRO_5043746846" description="Protein CPL1-like domain-containing protein" evidence="1">
    <location>
        <begin position="18"/>
        <end position="300"/>
    </location>
</feature>
<dbReference type="AlphaFoldDB" id="A0AAX4KWT2"/>
<dbReference type="RefSeq" id="XP_066088311.1">
    <property type="nucleotide sequence ID" value="XM_066232214.1"/>
</dbReference>
<evidence type="ECO:0000259" key="2">
    <source>
        <dbReference type="Pfam" id="PF21671"/>
    </source>
</evidence>
<organism evidence="3 4">
    <name type="scientific">Kwoniella europaea PYCC6329</name>
    <dbReference type="NCBI Taxonomy" id="1423913"/>
    <lineage>
        <taxon>Eukaryota</taxon>
        <taxon>Fungi</taxon>
        <taxon>Dikarya</taxon>
        <taxon>Basidiomycota</taxon>
        <taxon>Agaricomycotina</taxon>
        <taxon>Tremellomycetes</taxon>
        <taxon>Tremellales</taxon>
        <taxon>Cryptococcaceae</taxon>
        <taxon>Kwoniella</taxon>
    </lineage>
</organism>
<dbReference type="GeneID" id="91107280"/>
<dbReference type="PANTHER" id="PTHR35192">
    <property type="entry name" value="PROTEIN, PUTATIVE-RELATED"/>
    <property type="match status" value="1"/>
</dbReference>
<proteinExistence type="predicted"/>
<reference evidence="3 4" key="1">
    <citation type="submission" date="2024-01" db="EMBL/GenBank/DDBJ databases">
        <title>Comparative genomics of Cryptococcus and Kwoniella reveals pathogenesis evolution and contrasting modes of karyotype evolution via chromosome fusion or intercentromeric recombination.</title>
        <authorList>
            <person name="Coelho M.A."/>
            <person name="David-Palma M."/>
            <person name="Shea T."/>
            <person name="Bowers K."/>
            <person name="McGinley-Smith S."/>
            <person name="Mohammad A.W."/>
            <person name="Gnirke A."/>
            <person name="Yurkov A.M."/>
            <person name="Nowrousian M."/>
            <person name="Sun S."/>
            <person name="Cuomo C.A."/>
            <person name="Heitman J."/>
        </authorList>
    </citation>
    <scope>NUCLEOTIDE SEQUENCE [LARGE SCALE GENOMIC DNA]</scope>
    <source>
        <strain evidence="3 4">PYCC6329</strain>
    </source>
</reference>
<dbReference type="EMBL" id="CP144091">
    <property type="protein sequence ID" value="WWD10344.1"/>
    <property type="molecule type" value="Genomic_DNA"/>
</dbReference>
<feature type="domain" description="Protein CPL1-like" evidence="2">
    <location>
        <begin position="230"/>
        <end position="291"/>
    </location>
</feature>
<name>A0AAX4KWT2_9TREE</name>
<evidence type="ECO:0000313" key="4">
    <source>
        <dbReference type="Proteomes" id="UP001358614"/>
    </source>
</evidence>
<keyword evidence="1" id="KW-0732">Signal</keyword>
<dbReference type="InterPro" id="IPR038955">
    <property type="entry name" value="PriA/CPL1_fungi"/>
</dbReference>
<keyword evidence="4" id="KW-1185">Reference proteome</keyword>
<dbReference type="PANTHER" id="PTHR35192:SF2">
    <property type="entry name" value="APPLE DOMAIN-CONTAINING PROTEIN"/>
    <property type="match status" value="1"/>
</dbReference>
<dbReference type="InterPro" id="IPR048661">
    <property type="entry name" value="CPL1-like"/>
</dbReference>
<dbReference type="Proteomes" id="UP001358614">
    <property type="component" value="Chromosome 3"/>
</dbReference>
<sequence>MLTCVALLGFFLNTVLAYDYIGCFFRPGVLNGQEGVQQGIFSVSCPDYCATQGTIYTYEYDRWSGDVGIDQWCLCTDSPPDFQYIEDGWYNCEPSNSFQPGNVSVSAHLVPFTFTYCCESPGTNELGTRVSTVFQCFAECSSYQYASLVYKAGETQGYCSCFDLDDRWANQPRTTCHLGDWNIFQRAVQPSGFAKRQPRDRGGLDIKDRKDQVFCPLGMTACNLEEAEGYECLDTELDPESCGGCMHGQYGVVDSLEGTDCTALTGTTLYSVTCSSGRCVMTGCGDDYDLIDQSCMEAGK</sequence>
<accession>A0AAX4KWT2</accession>
<dbReference type="KEGG" id="ker:91107280"/>
<dbReference type="Pfam" id="PF21671">
    <property type="entry name" value="CPL1-like"/>
    <property type="match status" value="1"/>
</dbReference>